<comment type="caution">
    <text evidence="2">The sequence shown here is derived from an EMBL/GenBank/DDBJ whole genome shotgun (WGS) entry which is preliminary data.</text>
</comment>
<evidence type="ECO:0000313" key="2">
    <source>
        <dbReference type="EMBL" id="TLX46646.1"/>
    </source>
</evidence>
<protein>
    <recommendedName>
        <fullName evidence="4">Big-1 domain-containing protein</fullName>
    </recommendedName>
</protein>
<feature type="signal peptide" evidence="1">
    <location>
        <begin position="1"/>
        <end position="22"/>
    </location>
</feature>
<evidence type="ECO:0008006" key="4">
    <source>
        <dbReference type="Google" id="ProtNLM"/>
    </source>
</evidence>
<reference evidence="2 3" key="1">
    <citation type="submission" date="2018-01" db="EMBL/GenBank/DDBJ databases">
        <title>Co-occurrence of chitin degradation, pigmentation and bioactivity in marine Pseudoalteromonas.</title>
        <authorList>
            <person name="Paulsen S."/>
            <person name="Gram L."/>
            <person name="Machado H."/>
        </authorList>
    </citation>
    <scope>NUCLEOTIDE SEQUENCE [LARGE SCALE GENOMIC DNA]</scope>
    <source>
        <strain evidence="2 3">S3663</strain>
    </source>
</reference>
<proteinExistence type="predicted"/>
<accession>A0A5R9Q273</accession>
<name>A0A5R9Q273_9GAMM</name>
<evidence type="ECO:0000256" key="1">
    <source>
        <dbReference type="SAM" id="SignalP"/>
    </source>
</evidence>
<dbReference type="OrthoDB" id="5905649at2"/>
<dbReference type="Proteomes" id="UP000309186">
    <property type="component" value="Unassembled WGS sequence"/>
</dbReference>
<dbReference type="EMBL" id="PPSW01000020">
    <property type="protein sequence ID" value="TLX46646.1"/>
    <property type="molecule type" value="Genomic_DNA"/>
</dbReference>
<dbReference type="AlphaFoldDB" id="A0A5R9Q273"/>
<feature type="chain" id="PRO_5024276784" description="Big-1 domain-containing protein" evidence="1">
    <location>
        <begin position="23"/>
        <end position="692"/>
    </location>
</feature>
<organism evidence="2 3">
    <name type="scientific">Pseudoalteromonas phenolica</name>
    <dbReference type="NCBI Taxonomy" id="161398"/>
    <lineage>
        <taxon>Bacteria</taxon>
        <taxon>Pseudomonadati</taxon>
        <taxon>Pseudomonadota</taxon>
        <taxon>Gammaproteobacteria</taxon>
        <taxon>Alteromonadales</taxon>
        <taxon>Pseudoalteromonadaceae</taxon>
        <taxon>Pseudoalteromonas</taxon>
    </lineage>
</organism>
<keyword evidence="1" id="KW-0732">Signal</keyword>
<dbReference type="PROSITE" id="PS51257">
    <property type="entry name" value="PROKAR_LIPOPROTEIN"/>
    <property type="match status" value="1"/>
</dbReference>
<gene>
    <name evidence="2" type="ORF">C1E24_12635</name>
</gene>
<dbReference type="RefSeq" id="WP_138481975.1">
    <property type="nucleotide sequence ID" value="NZ_PPSW01000020.1"/>
</dbReference>
<sequence length="692" mass="72739">MGNKKFNLTKLALAMGVTLGLAGCFSDNDNNIDIKPPVPEEPDTVVVGELPDGAVAEKQAAAFTVSVEDLSGAALGTAEAPVTVKITKGADKVVSLDGSELAAEELTLNAGTGIFSAAVADVTDAVTVTVNFTADGFINNSTTFTLSSDNTDESATVRLVPRTSSADTPVKVAAESKAVAELVKEGETLAFDEETGAITVTDADGNPQPITLAKEIEAEAETDDKGGVEVVIPSGSQMLFRDSEGELQPLTSAPELTVAYFNNEASSVTEANDNGDAADQARESSTLDVFPGGLDLEVPVPASNADNAEEVAQAGAFTTAGFVAIELTDAEGNKVKNFGETDGKKNSIEVKMTVDANTANACPMNYGTTDLDQKTVADFATDSTKATDSAYFRKGACVTVEGGTVASRTVKEGDIIPVWSYDADEAQWSFESYGVAQKVEGNDSIFNVAVQVTHLSYWNLDFFNWREPNRGQCGTNGRVEFDIVYGGENEVQNSTPFSLLVESQTNGYRKLKRARDSFFFDKSTILSPPAFPVFLQFLENGANIIDGVKGDENNPVDGTATRLKLDDVCELDGKTVVLVNEEPVETFAQPFKTELVCNVEGADQQGRAASATTVYLFQDGSRVGSIRTGNDGTAVYNNLVAGDYTARAANTTANNALTEAVSFTASATEVALEIPVANCVATEKPVTGTGGS</sequence>
<dbReference type="SUPFAM" id="SSF49478">
    <property type="entry name" value="Cna protein B-type domain"/>
    <property type="match status" value="1"/>
</dbReference>
<evidence type="ECO:0000313" key="3">
    <source>
        <dbReference type="Proteomes" id="UP000309186"/>
    </source>
</evidence>